<dbReference type="AlphaFoldDB" id="A0A650CGK8"/>
<dbReference type="GeneID" id="42800944"/>
<accession>A0A650CGK8</accession>
<gene>
    <name evidence="3" type="ORF">D1869_06825</name>
    <name evidence="2" type="ORF">HNQ62_000364</name>
</gene>
<proteinExistence type="predicted"/>
<dbReference type="OrthoDB" id="42011at2157"/>
<dbReference type="RefSeq" id="WP_156014470.1">
    <property type="nucleotide sequence ID" value="NZ_CP045484.1"/>
</dbReference>
<keyword evidence="1" id="KW-0472">Membrane</keyword>
<feature type="transmembrane region" description="Helical" evidence="1">
    <location>
        <begin position="6"/>
        <end position="28"/>
    </location>
</feature>
<organism evidence="3 4">
    <name type="scientific">Sulfurisphaera ohwakuensis</name>
    <dbReference type="NCBI Taxonomy" id="69656"/>
    <lineage>
        <taxon>Archaea</taxon>
        <taxon>Thermoproteota</taxon>
        <taxon>Thermoprotei</taxon>
        <taxon>Sulfolobales</taxon>
        <taxon>Sulfolobaceae</taxon>
        <taxon>Sulfurisphaera</taxon>
    </lineage>
</organism>
<keyword evidence="1" id="KW-1133">Transmembrane helix</keyword>
<dbReference type="EMBL" id="JACHFY010000001">
    <property type="protein sequence ID" value="MBB5252646.1"/>
    <property type="molecule type" value="Genomic_DNA"/>
</dbReference>
<dbReference type="Proteomes" id="UP000582213">
    <property type="component" value="Unassembled WGS sequence"/>
</dbReference>
<dbReference type="Proteomes" id="UP000427373">
    <property type="component" value="Chromosome"/>
</dbReference>
<sequence>MRGLGTVVGIVIFLLILMAAIGIILIYLGSFQNVGLQLLQAQLSIYDHNNENLVITAIAYYYNVSHSDCGVGIGAYHGKAYGIYKYNLSNITITISNVGNVPSTLTYIIISNGSGDQLFIYYVGKTLAPGQSINVVIYPYQLYSPYWPDWQKAPISEYIPYQIVNISCHNQQFTTPYYQIPVTALTQFGNAFATFLNYFIP</sequence>
<evidence type="ECO:0008006" key="6">
    <source>
        <dbReference type="Google" id="ProtNLM"/>
    </source>
</evidence>
<name>A0A650CGK8_SULOH</name>
<protein>
    <recommendedName>
        <fullName evidence="6">Flagellin</fullName>
    </recommendedName>
</protein>
<keyword evidence="1" id="KW-0812">Transmembrane</keyword>
<keyword evidence="4" id="KW-1185">Reference proteome</keyword>
<evidence type="ECO:0000313" key="4">
    <source>
        <dbReference type="Proteomes" id="UP000427373"/>
    </source>
</evidence>
<reference evidence="2 5" key="2">
    <citation type="submission" date="2020-08" db="EMBL/GenBank/DDBJ databases">
        <title>Genomic Encyclopedia of Type Strains, Phase IV (KMG-IV): sequencing the most valuable type-strain genomes for metagenomic binning, comparative biology and taxonomic classification.</title>
        <authorList>
            <person name="Goeker M."/>
        </authorList>
    </citation>
    <scope>NUCLEOTIDE SEQUENCE [LARGE SCALE GENOMIC DNA]</scope>
    <source>
        <strain evidence="2 5">DSM 12421</strain>
    </source>
</reference>
<evidence type="ECO:0000313" key="2">
    <source>
        <dbReference type="EMBL" id="MBB5252646.1"/>
    </source>
</evidence>
<evidence type="ECO:0000313" key="3">
    <source>
        <dbReference type="EMBL" id="QGR16920.1"/>
    </source>
</evidence>
<dbReference type="KEGG" id="soh:D1869_06825"/>
<evidence type="ECO:0000256" key="1">
    <source>
        <dbReference type="SAM" id="Phobius"/>
    </source>
</evidence>
<dbReference type="EMBL" id="CP045484">
    <property type="protein sequence ID" value="QGR16920.1"/>
    <property type="molecule type" value="Genomic_DNA"/>
</dbReference>
<evidence type="ECO:0000313" key="5">
    <source>
        <dbReference type="Proteomes" id="UP000582213"/>
    </source>
</evidence>
<reference evidence="3 4" key="1">
    <citation type="submission" date="2019-10" db="EMBL/GenBank/DDBJ databases">
        <title>Genome Sequences from Six Type Strain Members of the Archaeal Family Sulfolobaceae: Acidianus ambivalens, Acidianus infernus, Metallosphaera prunae, Stygiolobus azoricus, Sulfolobus metallicus, and Sulfurisphaera ohwakuensis.</title>
        <authorList>
            <person name="Counts J.A."/>
            <person name="Kelly R.M."/>
        </authorList>
    </citation>
    <scope>NUCLEOTIDE SEQUENCE [LARGE SCALE GENOMIC DNA]</scope>
    <source>
        <strain evidence="3 4">TA-1</strain>
    </source>
</reference>